<accession>A0A1D1VCB7</accession>
<dbReference type="InterPro" id="IPR052055">
    <property type="entry name" value="Hepadnavirus_pol/RT"/>
</dbReference>
<dbReference type="AlphaFoldDB" id="A0A1D1VCB7"/>
<proteinExistence type="predicted"/>
<dbReference type="InterPro" id="IPR043502">
    <property type="entry name" value="DNA/RNA_pol_sf"/>
</dbReference>
<sequence>MDDFLFVGLPNSAQCDEMLAYMKAICADLGLPLVPEKTDNPTTKLDFLGVTLDTVNLTLSVPDGKVQELNECLSTFDNRRKDTKREIFSLAGKPSWCTKCIPAGRIFMRRVVDIAMKSRRLDHSLKLSPGFFDDLRWWKNFLPLWNGKASFLELYWTEAQSLDLYTDAAGSIGRGGFWAGKWFQILWPTWVTSLNPPIAWTEMVPVLFACFLWGSAWSGKRITFHSDN</sequence>
<dbReference type="OrthoDB" id="10058284at2759"/>
<name>A0A1D1VCB7_RAMVA</name>
<dbReference type="PROSITE" id="PS50878">
    <property type="entry name" value="RT_POL"/>
    <property type="match status" value="1"/>
</dbReference>
<protein>
    <recommendedName>
        <fullName evidence="1">Reverse transcriptase domain-containing protein</fullName>
    </recommendedName>
</protein>
<gene>
    <name evidence="2" type="primary">RvY_10307-1</name>
    <name evidence="2" type="synonym">RvY_10307.1</name>
    <name evidence="2" type="ORF">RvY_10307</name>
</gene>
<evidence type="ECO:0000259" key="1">
    <source>
        <dbReference type="PROSITE" id="PS50878"/>
    </source>
</evidence>
<dbReference type="EMBL" id="BDGG01000005">
    <property type="protein sequence ID" value="GAU99281.1"/>
    <property type="molecule type" value="Genomic_DNA"/>
</dbReference>
<dbReference type="SUPFAM" id="SSF56672">
    <property type="entry name" value="DNA/RNA polymerases"/>
    <property type="match status" value="1"/>
</dbReference>
<dbReference type="PANTHER" id="PTHR33050">
    <property type="entry name" value="REVERSE TRANSCRIPTASE DOMAIN-CONTAINING PROTEIN"/>
    <property type="match status" value="1"/>
</dbReference>
<evidence type="ECO:0000313" key="2">
    <source>
        <dbReference type="EMBL" id="GAU99281.1"/>
    </source>
</evidence>
<keyword evidence="3" id="KW-1185">Reference proteome</keyword>
<dbReference type="Proteomes" id="UP000186922">
    <property type="component" value="Unassembled WGS sequence"/>
</dbReference>
<reference evidence="2 3" key="1">
    <citation type="journal article" date="2016" name="Nat. Commun.">
        <title>Extremotolerant tardigrade genome and improved radiotolerance of human cultured cells by tardigrade-unique protein.</title>
        <authorList>
            <person name="Hashimoto T."/>
            <person name="Horikawa D.D."/>
            <person name="Saito Y."/>
            <person name="Kuwahara H."/>
            <person name="Kozuka-Hata H."/>
            <person name="Shin-I T."/>
            <person name="Minakuchi Y."/>
            <person name="Ohishi K."/>
            <person name="Motoyama A."/>
            <person name="Aizu T."/>
            <person name="Enomoto A."/>
            <person name="Kondo K."/>
            <person name="Tanaka S."/>
            <person name="Hara Y."/>
            <person name="Koshikawa S."/>
            <person name="Sagara H."/>
            <person name="Miura T."/>
            <person name="Yokobori S."/>
            <person name="Miyagawa K."/>
            <person name="Suzuki Y."/>
            <person name="Kubo T."/>
            <person name="Oyama M."/>
            <person name="Kohara Y."/>
            <person name="Fujiyama A."/>
            <person name="Arakawa K."/>
            <person name="Katayama T."/>
            <person name="Toyoda A."/>
            <person name="Kunieda T."/>
        </authorList>
    </citation>
    <scope>NUCLEOTIDE SEQUENCE [LARGE SCALE GENOMIC DNA]</scope>
    <source>
        <strain evidence="2 3">YOKOZUNA-1</strain>
    </source>
</reference>
<comment type="caution">
    <text evidence="2">The sequence shown here is derived from an EMBL/GenBank/DDBJ whole genome shotgun (WGS) entry which is preliminary data.</text>
</comment>
<dbReference type="PANTHER" id="PTHR33050:SF8">
    <property type="entry name" value="REVERSE TRANSCRIPTASE DOMAIN-CONTAINING PROTEIN"/>
    <property type="match status" value="1"/>
</dbReference>
<feature type="domain" description="Reverse transcriptase" evidence="1">
    <location>
        <begin position="1"/>
        <end position="52"/>
    </location>
</feature>
<organism evidence="2 3">
    <name type="scientific">Ramazzottius varieornatus</name>
    <name type="common">Water bear</name>
    <name type="synonym">Tardigrade</name>
    <dbReference type="NCBI Taxonomy" id="947166"/>
    <lineage>
        <taxon>Eukaryota</taxon>
        <taxon>Metazoa</taxon>
        <taxon>Ecdysozoa</taxon>
        <taxon>Tardigrada</taxon>
        <taxon>Eutardigrada</taxon>
        <taxon>Parachela</taxon>
        <taxon>Hypsibioidea</taxon>
        <taxon>Ramazzottiidae</taxon>
        <taxon>Ramazzottius</taxon>
    </lineage>
</organism>
<evidence type="ECO:0000313" key="3">
    <source>
        <dbReference type="Proteomes" id="UP000186922"/>
    </source>
</evidence>
<dbReference type="InterPro" id="IPR000477">
    <property type="entry name" value="RT_dom"/>
</dbReference>